<dbReference type="AlphaFoldDB" id="A0A2V3PLY7"/>
<evidence type="ECO:0000313" key="2">
    <source>
        <dbReference type="EMBL" id="PXV62805.1"/>
    </source>
</evidence>
<reference evidence="2 3" key="1">
    <citation type="submission" date="2018-03" db="EMBL/GenBank/DDBJ databases">
        <title>Genomic Encyclopedia of Archaeal and Bacterial Type Strains, Phase II (KMG-II): from individual species to whole genera.</title>
        <authorList>
            <person name="Goeker M."/>
        </authorList>
    </citation>
    <scope>NUCLEOTIDE SEQUENCE [LARGE SCALE GENOMIC DNA]</scope>
    <source>
        <strain evidence="2 3">DSM 100214</strain>
    </source>
</reference>
<evidence type="ECO:0000256" key="1">
    <source>
        <dbReference type="ARBA" id="ARBA00022801"/>
    </source>
</evidence>
<accession>A0A2V3PLY7</accession>
<organism evidence="2 3">
    <name type="scientific">Dysgonomonas alginatilytica</name>
    <dbReference type="NCBI Taxonomy" id="1605892"/>
    <lineage>
        <taxon>Bacteria</taxon>
        <taxon>Pseudomonadati</taxon>
        <taxon>Bacteroidota</taxon>
        <taxon>Bacteroidia</taxon>
        <taxon>Bacteroidales</taxon>
        <taxon>Dysgonomonadaceae</taxon>
        <taxon>Dysgonomonas</taxon>
    </lineage>
</organism>
<dbReference type="GO" id="GO:0047632">
    <property type="term" value="F:agmatine deiminase activity"/>
    <property type="evidence" value="ECO:0007669"/>
    <property type="project" value="TreeGrafter"/>
</dbReference>
<dbReference type="EMBL" id="QICL01000017">
    <property type="protein sequence ID" value="PXV62805.1"/>
    <property type="molecule type" value="Genomic_DNA"/>
</dbReference>
<dbReference type="Gene3D" id="3.75.10.10">
    <property type="entry name" value="L-arginine/glycine Amidinotransferase, Chain A"/>
    <property type="match status" value="1"/>
</dbReference>
<dbReference type="InterPro" id="IPR007466">
    <property type="entry name" value="Peptidyl-Arg-deiminase_porph"/>
</dbReference>
<evidence type="ECO:0000313" key="3">
    <source>
        <dbReference type="Proteomes" id="UP000247973"/>
    </source>
</evidence>
<dbReference type="SUPFAM" id="SSF55909">
    <property type="entry name" value="Pentein"/>
    <property type="match status" value="1"/>
</dbReference>
<dbReference type="GO" id="GO:0004668">
    <property type="term" value="F:protein-arginine deiminase activity"/>
    <property type="evidence" value="ECO:0007669"/>
    <property type="project" value="InterPro"/>
</dbReference>
<gene>
    <name evidence="2" type="ORF">CLV62_11721</name>
</gene>
<dbReference type="PANTHER" id="PTHR31377">
    <property type="entry name" value="AGMATINE DEIMINASE-RELATED"/>
    <property type="match status" value="1"/>
</dbReference>
<dbReference type="Pfam" id="PF04371">
    <property type="entry name" value="PAD_porph"/>
    <property type="match status" value="1"/>
</dbReference>
<dbReference type="OrthoDB" id="9808013at2"/>
<dbReference type="RefSeq" id="WP_110311217.1">
    <property type="nucleotide sequence ID" value="NZ_QICL01000017.1"/>
</dbReference>
<keyword evidence="3" id="KW-1185">Reference proteome</keyword>
<protein>
    <submittedName>
        <fullName evidence="2">Agmatine/peptidylarginine deiminase</fullName>
    </submittedName>
</protein>
<dbReference type="PANTHER" id="PTHR31377:SF0">
    <property type="entry name" value="AGMATINE DEIMINASE-RELATED"/>
    <property type="match status" value="1"/>
</dbReference>
<proteinExistence type="predicted"/>
<name>A0A2V3PLY7_9BACT</name>
<dbReference type="GO" id="GO:0009446">
    <property type="term" value="P:putrescine biosynthetic process"/>
    <property type="evidence" value="ECO:0007669"/>
    <property type="project" value="InterPro"/>
</dbReference>
<dbReference type="Proteomes" id="UP000247973">
    <property type="component" value="Unassembled WGS sequence"/>
</dbReference>
<comment type="caution">
    <text evidence="2">The sequence shown here is derived from an EMBL/GenBank/DDBJ whole genome shotgun (WGS) entry which is preliminary data.</text>
</comment>
<keyword evidence="1" id="KW-0378">Hydrolase</keyword>
<sequence length="348" mass="39558">MKNDKNKLFTLPAEWHPQSAIQLTWPHYGTDWDYMLEEITACYINLARIILQYQKLIIVCRDDAAVKLLLNVDESLLENLVLVELPTNDTWARDHAAISVFDEDNKKYLLDFTFNGWGLKFPSNYDNQINRGLFAATVFQSDVEYVNKKDFVLEGGALESDGKGTLLTTSECLLSPNRNSAFTKSEIESYLTDTFGLKKVLWLDHGYLAGDDTDSHIDTLARLCDEHTIAYVKCEDEADEHYDALLKMEKQLQGFVDLNGNPYNLIALPMADKVIEDGQRLPATYANFLIMNEIVLLPFYNTATDLMAQEQLQKAFPTRKVIGTDCSAIIKQHGSLHCITMQYPEGFL</sequence>